<dbReference type="AlphaFoldDB" id="A0A6C0JY36"/>
<feature type="transmembrane region" description="Helical" evidence="1">
    <location>
        <begin position="194"/>
        <end position="213"/>
    </location>
</feature>
<name>A0A6C0JY36_9ZZZZ</name>
<evidence type="ECO:0008006" key="3">
    <source>
        <dbReference type="Google" id="ProtNLM"/>
    </source>
</evidence>
<keyword evidence="1" id="KW-0472">Membrane</keyword>
<keyword evidence="1" id="KW-0812">Transmembrane</keyword>
<accession>A0A6C0JY36</accession>
<evidence type="ECO:0000313" key="2">
    <source>
        <dbReference type="EMBL" id="QHU10303.1"/>
    </source>
</evidence>
<sequence length="214" mass="24837">MQYTIIHIMLGWKFSYSSQNTKTDFINAPRKICIAAHSTPYFDGIVLYYALKYFGEKNPIIYVSSYCFTPYLHKSCMAIPSNSGFIKSECTSLEKLPTFCRIIFPSGGKVWWKTGFYVLAKILSAKIVIIGIDYKTRSVVIDSVIDPRLHTFEETKKICIDRLRNYEPGPFCYVLRVLCNYGCETYMFDMKTLWYLRISILFILLYSISANVLK</sequence>
<dbReference type="EMBL" id="MN740753">
    <property type="protein sequence ID" value="QHU10303.1"/>
    <property type="molecule type" value="Genomic_DNA"/>
</dbReference>
<evidence type="ECO:0000256" key="1">
    <source>
        <dbReference type="SAM" id="Phobius"/>
    </source>
</evidence>
<organism evidence="2">
    <name type="scientific">viral metagenome</name>
    <dbReference type="NCBI Taxonomy" id="1070528"/>
    <lineage>
        <taxon>unclassified sequences</taxon>
        <taxon>metagenomes</taxon>
        <taxon>organismal metagenomes</taxon>
    </lineage>
</organism>
<reference evidence="2" key="1">
    <citation type="journal article" date="2020" name="Nature">
        <title>Giant virus diversity and host interactions through global metagenomics.</title>
        <authorList>
            <person name="Schulz F."/>
            <person name="Roux S."/>
            <person name="Paez-Espino D."/>
            <person name="Jungbluth S."/>
            <person name="Walsh D.A."/>
            <person name="Denef V.J."/>
            <person name="McMahon K.D."/>
            <person name="Konstantinidis K.T."/>
            <person name="Eloe-Fadrosh E.A."/>
            <person name="Kyrpides N.C."/>
            <person name="Woyke T."/>
        </authorList>
    </citation>
    <scope>NUCLEOTIDE SEQUENCE</scope>
    <source>
        <strain evidence="2">GVMAG-S-1101164-67</strain>
    </source>
</reference>
<proteinExistence type="predicted"/>
<protein>
    <recommendedName>
        <fullName evidence="3">Phospholipid/glycerol acyltransferase domain-containing protein</fullName>
    </recommendedName>
</protein>
<keyword evidence="1" id="KW-1133">Transmembrane helix</keyword>